<dbReference type="Gene3D" id="3.65.10.10">
    <property type="entry name" value="Enolpyruvate transferase domain"/>
    <property type="match status" value="2"/>
</dbReference>
<feature type="binding site" evidence="8">
    <location>
        <position position="204"/>
    </location>
    <ligand>
        <name>3-phosphoshikimate</name>
        <dbReference type="ChEBI" id="CHEBI:145989"/>
    </ligand>
</feature>
<protein>
    <recommendedName>
        <fullName evidence="8">3-phosphoshikimate 1-carboxyvinyltransferase</fullName>
        <ecNumber evidence="8">2.5.1.19</ecNumber>
    </recommendedName>
    <alternativeName>
        <fullName evidence="8">5-enolpyruvylshikimate-3-phosphate synthase</fullName>
        <shortName evidence="8">EPSP synthase</shortName>
        <shortName evidence="8">EPSPS</shortName>
    </alternativeName>
</protein>
<feature type="binding site" evidence="8">
    <location>
        <position position="445"/>
    </location>
    <ligand>
        <name>phosphoenolpyruvate</name>
        <dbReference type="ChEBI" id="CHEBI:58702"/>
    </ligand>
</feature>
<dbReference type="RefSeq" id="WP_013493352.1">
    <property type="nucleotide sequence ID" value="NC_014830.1"/>
</dbReference>
<dbReference type="NCBIfam" id="TIGR01356">
    <property type="entry name" value="aroA"/>
    <property type="match status" value="1"/>
</dbReference>
<comment type="subunit">
    <text evidence="8">Monomer.</text>
</comment>
<evidence type="ECO:0000256" key="4">
    <source>
        <dbReference type="ARBA" id="ARBA00022605"/>
    </source>
</evidence>
<dbReference type="Proteomes" id="UP000008914">
    <property type="component" value="Chromosome"/>
</dbReference>
<dbReference type="InterPro" id="IPR013792">
    <property type="entry name" value="RNA3'P_cycl/enolpyr_Trfase_a/b"/>
</dbReference>
<feature type="binding site" evidence="8">
    <location>
        <position position="54"/>
    </location>
    <ligand>
        <name>3-phosphoshikimate</name>
        <dbReference type="ChEBI" id="CHEBI:145989"/>
    </ligand>
</feature>
<evidence type="ECO:0000256" key="6">
    <source>
        <dbReference type="ARBA" id="ARBA00023141"/>
    </source>
</evidence>
<comment type="similarity">
    <text evidence="2 8">Belongs to the EPSP synthase family.</text>
</comment>
<keyword evidence="4 8" id="KW-0028">Amino-acid biosynthesis</keyword>
<dbReference type="SUPFAM" id="SSF55205">
    <property type="entry name" value="EPT/RTPC-like"/>
    <property type="match status" value="1"/>
</dbReference>
<feature type="binding site" evidence="8">
    <location>
        <position position="58"/>
    </location>
    <ligand>
        <name>3-phosphoshikimate</name>
        <dbReference type="ChEBI" id="CHEBI:145989"/>
    </ligand>
</feature>
<gene>
    <name evidence="8" type="primary">aroA</name>
    <name evidence="11" type="ordered locus">Intca_2532</name>
</gene>
<keyword evidence="6 8" id="KW-0057">Aromatic amino acid biosynthesis</keyword>
<organism evidence="11 12">
    <name type="scientific">Intrasporangium calvum (strain ATCC 23552 / DSM 43043 / JCM 3097 / NBRC 12989 / NCIMB 10167 / NRRL B-3866 / 7 KIP)</name>
    <dbReference type="NCBI Taxonomy" id="710696"/>
    <lineage>
        <taxon>Bacteria</taxon>
        <taxon>Bacillati</taxon>
        <taxon>Actinomycetota</taxon>
        <taxon>Actinomycetes</taxon>
        <taxon>Micrococcales</taxon>
        <taxon>Intrasporangiaceae</taxon>
        <taxon>Intrasporangium</taxon>
    </lineage>
</organism>
<dbReference type="KEGG" id="ica:Intca_2532"/>
<dbReference type="InterPro" id="IPR006264">
    <property type="entry name" value="EPSP_synthase"/>
</dbReference>
<evidence type="ECO:0000256" key="2">
    <source>
        <dbReference type="ARBA" id="ARBA00009948"/>
    </source>
</evidence>
<comment type="subcellular location">
    <subcellularLocation>
        <location evidence="8">Cytoplasm</location>
    </subcellularLocation>
</comment>
<dbReference type="Pfam" id="PF00275">
    <property type="entry name" value="EPSP_synthase"/>
    <property type="match status" value="1"/>
</dbReference>
<dbReference type="PIRSF" id="PIRSF000505">
    <property type="entry name" value="EPSPS"/>
    <property type="match status" value="1"/>
</dbReference>
<dbReference type="HAMAP" id="MF_00210">
    <property type="entry name" value="EPSP_synth"/>
    <property type="match status" value="1"/>
</dbReference>
<dbReference type="EMBL" id="CP002343">
    <property type="protein sequence ID" value="ADU49038.1"/>
    <property type="molecule type" value="Genomic_DNA"/>
</dbReference>
<feature type="binding site" evidence="8">
    <location>
        <position position="159"/>
    </location>
    <ligand>
        <name>phosphoenolpyruvate</name>
        <dbReference type="ChEBI" id="CHEBI:58702"/>
    </ligand>
</feature>
<dbReference type="CDD" id="cd01556">
    <property type="entry name" value="EPSP_synthase"/>
    <property type="match status" value="1"/>
</dbReference>
<feature type="domain" description="Enolpyruvate transferase" evidence="10">
    <location>
        <begin position="39"/>
        <end position="451"/>
    </location>
</feature>
<keyword evidence="12" id="KW-1185">Reference proteome</keyword>
<evidence type="ECO:0000313" key="12">
    <source>
        <dbReference type="Proteomes" id="UP000008914"/>
    </source>
</evidence>
<dbReference type="OrthoDB" id="9809920at2"/>
<feature type="binding site" evidence="8">
    <location>
        <position position="131"/>
    </location>
    <ligand>
        <name>phosphoenolpyruvate</name>
        <dbReference type="ChEBI" id="CHEBI:58702"/>
    </ligand>
</feature>
<dbReference type="UniPathway" id="UPA00053">
    <property type="reaction ID" value="UER00089"/>
</dbReference>
<dbReference type="eggNOG" id="COG0128">
    <property type="taxonomic scope" value="Bacteria"/>
</dbReference>
<dbReference type="PANTHER" id="PTHR21090:SF5">
    <property type="entry name" value="PENTAFUNCTIONAL AROM POLYPEPTIDE"/>
    <property type="match status" value="1"/>
</dbReference>
<keyword evidence="3 8" id="KW-0963">Cytoplasm</keyword>
<dbReference type="GO" id="GO:0005737">
    <property type="term" value="C:cytoplasm"/>
    <property type="evidence" value="ECO:0007669"/>
    <property type="project" value="UniProtKB-SubCell"/>
</dbReference>
<dbReference type="GO" id="GO:0009073">
    <property type="term" value="P:aromatic amino acid family biosynthetic process"/>
    <property type="evidence" value="ECO:0007669"/>
    <property type="project" value="UniProtKB-KW"/>
</dbReference>
<dbReference type="InterPro" id="IPR036968">
    <property type="entry name" value="Enolpyruvate_Tfrase_sf"/>
</dbReference>
<feature type="binding site" evidence="8">
    <location>
        <position position="53"/>
    </location>
    <ligand>
        <name>phosphoenolpyruvate</name>
        <dbReference type="ChEBI" id="CHEBI:58702"/>
    </ligand>
</feature>
<evidence type="ECO:0000256" key="8">
    <source>
        <dbReference type="HAMAP-Rule" id="MF_00210"/>
    </source>
</evidence>
<feature type="binding site" evidence="8">
    <location>
        <position position="375"/>
    </location>
    <ligand>
        <name>3-phosphoshikimate</name>
        <dbReference type="ChEBI" id="CHEBI:145989"/>
    </ligand>
</feature>
<evidence type="ECO:0000259" key="10">
    <source>
        <dbReference type="Pfam" id="PF00275"/>
    </source>
</evidence>
<feature type="compositionally biased region" description="Pro residues" evidence="9">
    <location>
        <begin position="1"/>
        <end position="14"/>
    </location>
</feature>
<dbReference type="HOGENOM" id="CLU_024321_0_0_11"/>
<feature type="active site" description="Proton acceptor" evidence="8">
    <location>
        <position position="348"/>
    </location>
</feature>
<dbReference type="PROSITE" id="PS00104">
    <property type="entry name" value="EPSP_SYNTHASE_1"/>
    <property type="match status" value="1"/>
</dbReference>
<feature type="binding site" evidence="8">
    <location>
        <position position="420"/>
    </location>
    <ligand>
        <name>phosphoenolpyruvate</name>
        <dbReference type="ChEBI" id="CHEBI:58702"/>
    </ligand>
</feature>
<proteinExistence type="inferred from homology"/>
<comment type="caution">
    <text evidence="8">Lacks conserved residue(s) required for the propagation of feature annotation.</text>
</comment>
<feature type="binding site" evidence="8">
    <location>
        <position position="233"/>
    </location>
    <ligand>
        <name>3-phosphoshikimate</name>
        <dbReference type="ChEBI" id="CHEBI:145989"/>
    </ligand>
</feature>
<evidence type="ECO:0000256" key="7">
    <source>
        <dbReference type="ARBA" id="ARBA00044633"/>
    </source>
</evidence>
<dbReference type="GO" id="GO:0003866">
    <property type="term" value="F:3-phosphoshikimate 1-carboxyvinyltransferase activity"/>
    <property type="evidence" value="ECO:0007669"/>
    <property type="project" value="UniProtKB-UniRule"/>
</dbReference>
<comment type="pathway">
    <text evidence="1 8">Metabolic intermediate biosynthesis; chorismate biosynthesis; chorismate from D-erythrose 4-phosphate and phosphoenolpyruvate: step 6/7.</text>
</comment>
<evidence type="ECO:0000256" key="5">
    <source>
        <dbReference type="ARBA" id="ARBA00022679"/>
    </source>
</evidence>
<feature type="binding site" evidence="8">
    <location>
        <position position="379"/>
    </location>
    <ligand>
        <name>phosphoenolpyruvate</name>
        <dbReference type="ChEBI" id="CHEBI:58702"/>
    </ligand>
</feature>
<dbReference type="InterPro" id="IPR001986">
    <property type="entry name" value="Enolpyruvate_Tfrase_dom"/>
</dbReference>
<evidence type="ECO:0000313" key="11">
    <source>
        <dbReference type="EMBL" id="ADU49038.1"/>
    </source>
</evidence>
<feature type="binding site" evidence="8">
    <location>
        <position position="348"/>
    </location>
    <ligand>
        <name>3-phosphoshikimate</name>
        <dbReference type="ChEBI" id="CHEBI:145989"/>
    </ligand>
</feature>
<feature type="binding site" evidence="8">
    <location>
        <position position="206"/>
    </location>
    <ligand>
        <name>phosphoenolpyruvate</name>
        <dbReference type="ChEBI" id="CHEBI:58702"/>
    </ligand>
</feature>
<feature type="binding site" evidence="8">
    <location>
        <position position="205"/>
    </location>
    <ligand>
        <name>3-phosphoshikimate</name>
        <dbReference type="ChEBI" id="CHEBI:145989"/>
    </ligand>
</feature>
<dbReference type="GO" id="GO:0009423">
    <property type="term" value="P:chorismate biosynthetic process"/>
    <property type="evidence" value="ECO:0007669"/>
    <property type="project" value="UniProtKB-UniRule"/>
</dbReference>
<dbReference type="FunFam" id="3.65.10.10:FF:000011">
    <property type="entry name" value="3-phosphoshikimate 1-carboxyvinyltransferase"/>
    <property type="match status" value="1"/>
</dbReference>
<comment type="function">
    <text evidence="8">Catalyzes the transfer of the enolpyruvyl moiety of phosphoenolpyruvate (PEP) to the 5-hydroxyl of shikimate-3-phosphate (S3P) to produce enolpyruvyl shikimate-3-phosphate and inorganic phosphate.</text>
</comment>
<evidence type="ECO:0000256" key="9">
    <source>
        <dbReference type="SAM" id="MobiDB-lite"/>
    </source>
</evidence>
<feature type="binding site" evidence="8">
    <location>
        <position position="206"/>
    </location>
    <ligand>
        <name>3-phosphoshikimate</name>
        <dbReference type="ChEBI" id="CHEBI:145989"/>
    </ligand>
</feature>
<comment type="catalytic activity">
    <reaction evidence="7">
        <text>3-phosphoshikimate + phosphoenolpyruvate = 5-O-(1-carboxyvinyl)-3-phosphoshikimate + phosphate</text>
        <dbReference type="Rhea" id="RHEA:21256"/>
        <dbReference type="ChEBI" id="CHEBI:43474"/>
        <dbReference type="ChEBI" id="CHEBI:57701"/>
        <dbReference type="ChEBI" id="CHEBI:58702"/>
        <dbReference type="ChEBI" id="CHEBI:145989"/>
        <dbReference type="EC" id="2.5.1.19"/>
    </reaction>
    <physiologicalReaction direction="left-to-right" evidence="7">
        <dbReference type="Rhea" id="RHEA:21257"/>
    </physiologicalReaction>
</comment>
<feature type="region of interest" description="Disordered" evidence="9">
    <location>
        <begin position="1"/>
        <end position="43"/>
    </location>
</feature>
<sequence>MSPADPSPPAPRTPDLPTDPSGHRGRSTPVPGDWSAPTPDRPVHATVLLPGSKSLTNRYLVLAALAGDRSRLRAPLRSRDTLLMADALRALGVRIDDVDPDGDVAGSVPDWLVSPPEHLRGDVRIDCGLAGTVMRFLPAVAALARGPVHLDGDPQARVRPMGPVLESLRALGVELEDSDGYLPLTVHGRGSVRGGSVTMDASSSSQFVSALLLAGARYDEGITIHHRGRPVPSQPHILMTVETLRDAGALVDDSEPDTWRVEPSEINALDVSIEPDLSNAGPFVAAALVTGGTVRIPGWPQYTTQAGDLMREILDTMGADVRLDRHGLTVIGSGELVGIDIDLHDAAELTPTVAALAALASTPSSIRGVAHIRGHETDRLAALTAELGSLGGAVTETEDGLRIAPAPLHGGRFRTYHDHRMATAGAIVGLRVHGVTVEDIETTSKTLPDFPGLWAGMLSGRASVAALSPSEEPAR</sequence>
<dbReference type="GO" id="GO:0008652">
    <property type="term" value="P:amino acid biosynthetic process"/>
    <property type="evidence" value="ECO:0007669"/>
    <property type="project" value="UniProtKB-KW"/>
</dbReference>
<dbReference type="EC" id="2.5.1.19" evidence="8"/>
<evidence type="ECO:0000256" key="1">
    <source>
        <dbReference type="ARBA" id="ARBA00004811"/>
    </source>
</evidence>
<name>E6S7A4_INTC7</name>
<dbReference type="FunFam" id="3.65.10.10:FF:000010">
    <property type="entry name" value="3-phosphoshikimate 1-carboxyvinyltransferase"/>
    <property type="match status" value="1"/>
</dbReference>
<dbReference type="PANTHER" id="PTHR21090">
    <property type="entry name" value="AROM/DEHYDROQUINATE SYNTHASE"/>
    <property type="match status" value="1"/>
</dbReference>
<reference evidence="11 12" key="1">
    <citation type="journal article" date="2010" name="Stand. Genomic Sci.">
        <title>Complete genome sequence of Intrasporangium calvum type strain (7 KIP).</title>
        <authorList>
            <person name="Del Rio T.G."/>
            <person name="Chertkov O."/>
            <person name="Yasawong M."/>
            <person name="Lucas S."/>
            <person name="Deshpande S."/>
            <person name="Cheng J.F."/>
            <person name="Detter C."/>
            <person name="Tapia R."/>
            <person name="Han C."/>
            <person name="Goodwin L."/>
            <person name="Pitluck S."/>
            <person name="Liolios K."/>
            <person name="Ivanova N."/>
            <person name="Mavromatis K."/>
            <person name="Pati A."/>
            <person name="Chen A."/>
            <person name="Palaniappan K."/>
            <person name="Land M."/>
            <person name="Hauser L."/>
            <person name="Chang Y.J."/>
            <person name="Jeffries C.D."/>
            <person name="Rohde M."/>
            <person name="Pukall R."/>
            <person name="Sikorski J."/>
            <person name="Goker M."/>
            <person name="Woyke T."/>
            <person name="Bristow J."/>
            <person name="Eisen J.A."/>
            <person name="Markowitz V."/>
            <person name="Hugenholtz P."/>
            <person name="Kyrpides N.C."/>
            <person name="Klenk H.P."/>
            <person name="Lapidus A."/>
        </authorList>
    </citation>
    <scope>NUCLEOTIDE SEQUENCE [LARGE SCALE GENOMIC DNA]</scope>
    <source>
        <strain evidence="12">ATCC 23552 / DSM 43043 / JCM 3097 / NBRC 12989 / 7 KIP</strain>
    </source>
</reference>
<dbReference type="STRING" id="710696.Intca_2532"/>
<feature type="binding site" evidence="8">
    <location>
        <position position="53"/>
    </location>
    <ligand>
        <name>3-phosphoshikimate</name>
        <dbReference type="ChEBI" id="CHEBI:145989"/>
    </ligand>
</feature>
<dbReference type="PROSITE" id="PS00885">
    <property type="entry name" value="EPSP_SYNTHASE_2"/>
    <property type="match status" value="1"/>
</dbReference>
<dbReference type="AlphaFoldDB" id="E6S7A4"/>
<accession>E6S7A4</accession>
<evidence type="ECO:0000256" key="3">
    <source>
        <dbReference type="ARBA" id="ARBA00022490"/>
    </source>
</evidence>
<dbReference type="InterPro" id="IPR023193">
    <property type="entry name" value="EPSP_synthase_CS"/>
</dbReference>
<keyword evidence="5 8" id="KW-0808">Transferase</keyword>